<sequence>MLSFFATLTTCTCRFILLCSRLTGPLRFDIWSLLLMLLLVMVG</sequence>
<reference evidence="1" key="1">
    <citation type="submission" date="2014-11" db="EMBL/GenBank/DDBJ databases">
        <authorList>
            <person name="Amaro Gonzalez C."/>
        </authorList>
    </citation>
    <scope>NUCLEOTIDE SEQUENCE</scope>
</reference>
<name>A0A0E9VWR9_ANGAN</name>
<reference evidence="1" key="2">
    <citation type="journal article" date="2015" name="Fish Shellfish Immunol.">
        <title>Early steps in the European eel (Anguilla anguilla)-Vibrio vulnificus interaction in the gills: Role of the RtxA13 toxin.</title>
        <authorList>
            <person name="Callol A."/>
            <person name="Pajuelo D."/>
            <person name="Ebbesson L."/>
            <person name="Teles M."/>
            <person name="MacKenzie S."/>
            <person name="Amaro C."/>
        </authorList>
    </citation>
    <scope>NUCLEOTIDE SEQUENCE</scope>
</reference>
<dbReference type="EMBL" id="GBXM01026859">
    <property type="protein sequence ID" value="JAH81718.1"/>
    <property type="molecule type" value="Transcribed_RNA"/>
</dbReference>
<organism evidence="1">
    <name type="scientific">Anguilla anguilla</name>
    <name type="common">European freshwater eel</name>
    <name type="synonym">Muraena anguilla</name>
    <dbReference type="NCBI Taxonomy" id="7936"/>
    <lineage>
        <taxon>Eukaryota</taxon>
        <taxon>Metazoa</taxon>
        <taxon>Chordata</taxon>
        <taxon>Craniata</taxon>
        <taxon>Vertebrata</taxon>
        <taxon>Euteleostomi</taxon>
        <taxon>Actinopterygii</taxon>
        <taxon>Neopterygii</taxon>
        <taxon>Teleostei</taxon>
        <taxon>Anguilliformes</taxon>
        <taxon>Anguillidae</taxon>
        <taxon>Anguilla</taxon>
    </lineage>
</organism>
<dbReference type="AlphaFoldDB" id="A0A0E9VWR9"/>
<proteinExistence type="predicted"/>
<accession>A0A0E9VWR9</accession>
<evidence type="ECO:0000313" key="1">
    <source>
        <dbReference type="EMBL" id="JAH81718.1"/>
    </source>
</evidence>
<protein>
    <submittedName>
        <fullName evidence="1">Uncharacterized protein</fullName>
    </submittedName>
</protein>